<dbReference type="GO" id="GO:0004798">
    <property type="term" value="F:dTMP kinase activity"/>
    <property type="evidence" value="ECO:0007669"/>
    <property type="project" value="TreeGrafter"/>
</dbReference>
<evidence type="ECO:0000313" key="3">
    <source>
        <dbReference type="EMBL" id="OGC93225.1"/>
    </source>
</evidence>
<feature type="domain" description="Thymidylate kinase-like" evidence="2">
    <location>
        <begin position="11"/>
        <end position="184"/>
    </location>
</feature>
<sequence length="196" mass="22535">MNKGLFIVFYGPDGVGKSKQAGLLLERLREHKIMSREVRYPVYDQQPSGPKLDGILHRKKEVMPEEEMQKLFAQNRKEFEPTLKSWLNSGVTVVAQNYKGTGIVWGVARELSVEKVEEMNKGTLDSDVTIYIDGPKREEMVEGHPYGQDDEWYKVRKVYLQIADRYGWVRVEGDAPILTVANRIWAVVRPVVVSRL</sequence>
<comment type="similarity">
    <text evidence="1">Belongs to the thymidylate kinase family.</text>
</comment>
<dbReference type="AlphaFoldDB" id="A0A1F4YGV6"/>
<proteinExistence type="inferred from homology"/>
<dbReference type="GO" id="GO:0004550">
    <property type="term" value="F:nucleoside diphosphate kinase activity"/>
    <property type="evidence" value="ECO:0007669"/>
    <property type="project" value="TreeGrafter"/>
</dbReference>
<dbReference type="Proteomes" id="UP000178176">
    <property type="component" value="Unassembled WGS sequence"/>
</dbReference>
<accession>A0A1F4YGV6</accession>
<dbReference type="Pfam" id="PF02223">
    <property type="entry name" value="Thymidylate_kin"/>
    <property type="match status" value="1"/>
</dbReference>
<dbReference type="InterPro" id="IPR027417">
    <property type="entry name" value="P-loop_NTPase"/>
</dbReference>
<dbReference type="InterPro" id="IPR039430">
    <property type="entry name" value="Thymidylate_kin-like_dom"/>
</dbReference>
<protein>
    <recommendedName>
        <fullName evidence="2">Thymidylate kinase-like domain-containing protein</fullName>
    </recommendedName>
</protein>
<comment type="caution">
    <text evidence="3">The sequence shown here is derived from an EMBL/GenBank/DDBJ whole genome shotgun (WGS) entry which is preliminary data.</text>
</comment>
<dbReference type="GO" id="GO:0006227">
    <property type="term" value="P:dUDP biosynthetic process"/>
    <property type="evidence" value="ECO:0007669"/>
    <property type="project" value="TreeGrafter"/>
</dbReference>
<evidence type="ECO:0000259" key="2">
    <source>
        <dbReference type="Pfam" id="PF02223"/>
    </source>
</evidence>
<organism evidence="3 4">
    <name type="scientific">Candidatus Amesbacteria bacterium RIFCSPHIGHO2_01_FULL_48_32b</name>
    <dbReference type="NCBI Taxonomy" id="1797253"/>
    <lineage>
        <taxon>Bacteria</taxon>
        <taxon>Candidatus Amesiibacteriota</taxon>
    </lineage>
</organism>
<evidence type="ECO:0000256" key="1">
    <source>
        <dbReference type="ARBA" id="ARBA00009776"/>
    </source>
</evidence>
<evidence type="ECO:0000313" key="4">
    <source>
        <dbReference type="Proteomes" id="UP000178176"/>
    </source>
</evidence>
<dbReference type="GO" id="GO:0006233">
    <property type="term" value="P:dTDP biosynthetic process"/>
    <property type="evidence" value="ECO:0007669"/>
    <property type="project" value="TreeGrafter"/>
</dbReference>
<dbReference type="EMBL" id="MEXH01000001">
    <property type="protein sequence ID" value="OGC93225.1"/>
    <property type="molecule type" value="Genomic_DNA"/>
</dbReference>
<dbReference type="GO" id="GO:0006235">
    <property type="term" value="P:dTTP biosynthetic process"/>
    <property type="evidence" value="ECO:0007669"/>
    <property type="project" value="TreeGrafter"/>
</dbReference>
<name>A0A1F4YGV6_9BACT</name>
<dbReference type="Gene3D" id="3.40.50.300">
    <property type="entry name" value="P-loop containing nucleotide triphosphate hydrolases"/>
    <property type="match status" value="1"/>
</dbReference>
<dbReference type="PANTHER" id="PTHR10344:SF1">
    <property type="entry name" value="THYMIDYLATE KINASE"/>
    <property type="match status" value="1"/>
</dbReference>
<dbReference type="GO" id="GO:0005829">
    <property type="term" value="C:cytosol"/>
    <property type="evidence" value="ECO:0007669"/>
    <property type="project" value="TreeGrafter"/>
</dbReference>
<reference evidence="3 4" key="1">
    <citation type="journal article" date="2016" name="Nat. Commun.">
        <title>Thousands of microbial genomes shed light on interconnected biogeochemical processes in an aquifer system.</title>
        <authorList>
            <person name="Anantharaman K."/>
            <person name="Brown C.T."/>
            <person name="Hug L.A."/>
            <person name="Sharon I."/>
            <person name="Castelle C.J."/>
            <person name="Probst A.J."/>
            <person name="Thomas B.C."/>
            <person name="Singh A."/>
            <person name="Wilkins M.J."/>
            <person name="Karaoz U."/>
            <person name="Brodie E.L."/>
            <person name="Williams K.H."/>
            <person name="Hubbard S.S."/>
            <person name="Banfield J.F."/>
        </authorList>
    </citation>
    <scope>NUCLEOTIDE SEQUENCE [LARGE SCALE GENOMIC DNA]</scope>
</reference>
<gene>
    <name evidence="3" type="ORF">A2876_04965</name>
</gene>
<dbReference type="SUPFAM" id="SSF52540">
    <property type="entry name" value="P-loop containing nucleoside triphosphate hydrolases"/>
    <property type="match status" value="1"/>
</dbReference>
<dbReference type="PANTHER" id="PTHR10344">
    <property type="entry name" value="THYMIDYLATE KINASE"/>
    <property type="match status" value="1"/>
</dbReference>